<sequence length="159" mass="17959">MYIQSPYVPQYDSAWLRPYASGWFKCVAIPLTQRPSKERDFSHCEEHVMIGKPRDDWRLRGRSEPMTHPKIIAYLRGQAGPTSHRTGLSERFSELADKRSDLAVRANGPACQPLGQACPASRRTALSENCSDRPGRDRYLAPEGREFRGSRSRGIGKAI</sequence>
<proteinExistence type="predicted"/>
<evidence type="ECO:0000313" key="2">
    <source>
        <dbReference type="Proteomes" id="UP000239156"/>
    </source>
</evidence>
<dbReference type="AlphaFoldDB" id="A0A2S4VXF7"/>
<dbReference type="EMBL" id="PKSL01000020">
    <property type="protein sequence ID" value="POW14176.1"/>
    <property type="molecule type" value="Genomic_DNA"/>
</dbReference>
<keyword evidence="2" id="KW-1185">Reference proteome</keyword>
<dbReference type="Proteomes" id="UP000239156">
    <property type="component" value="Unassembled WGS sequence"/>
</dbReference>
<comment type="caution">
    <text evidence="1">The sequence shown here is derived from an EMBL/GenBank/DDBJ whole genome shotgun (WGS) entry which is preliminary data.</text>
</comment>
<organism evidence="1 2">
    <name type="scientific">Puccinia striiformis</name>
    <dbReference type="NCBI Taxonomy" id="27350"/>
    <lineage>
        <taxon>Eukaryota</taxon>
        <taxon>Fungi</taxon>
        <taxon>Dikarya</taxon>
        <taxon>Basidiomycota</taxon>
        <taxon>Pucciniomycotina</taxon>
        <taxon>Pucciniomycetes</taxon>
        <taxon>Pucciniales</taxon>
        <taxon>Pucciniaceae</taxon>
        <taxon>Puccinia</taxon>
    </lineage>
</organism>
<gene>
    <name evidence="1" type="ORF">PSTT_03201</name>
</gene>
<dbReference type="VEuPathDB" id="FungiDB:PSTT_03201"/>
<reference evidence="1" key="1">
    <citation type="submission" date="2017-12" db="EMBL/GenBank/DDBJ databases">
        <title>Gene loss provides genomic basis for host adaptation in cereal stripe rust fungi.</title>
        <authorList>
            <person name="Xia C."/>
        </authorList>
    </citation>
    <scope>NUCLEOTIDE SEQUENCE [LARGE SCALE GENOMIC DNA]</scope>
    <source>
        <strain evidence="1">93-210</strain>
    </source>
</reference>
<evidence type="ECO:0000313" key="1">
    <source>
        <dbReference type="EMBL" id="POW14176.1"/>
    </source>
</evidence>
<protein>
    <submittedName>
        <fullName evidence="1">Uncharacterized protein</fullName>
    </submittedName>
</protein>
<accession>A0A2S4VXF7</accession>
<name>A0A2S4VXF7_9BASI</name>
<dbReference type="VEuPathDB" id="FungiDB:PSHT_05086"/>